<protein>
    <submittedName>
        <fullName evidence="1">SRPBCC family protein</fullName>
    </submittedName>
</protein>
<dbReference type="Proteomes" id="UP000267003">
    <property type="component" value="Unassembled WGS sequence"/>
</dbReference>
<dbReference type="OrthoDB" id="197829at2"/>
<dbReference type="InterPro" id="IPR019587">
    <property type="entry name" value="Polyketide_cyclase/dehydratase"/>
</dbReference>
<comment type="caution">
    <text evidence="1">The sequence shown here is derived from an EMBL/GenBank/DDBJ whole genome shotgun (WGS) entry which is preliminary data.</text>
</comment>
<reference evidence="2" key="1">
    <citation type="submission" date="2018-09" db="EMBL/GenBank/DDBJ databases">
        <authorList>
            <person name="Livingstone P.G."/>
            <person name="Whitworth D.E."/>
        </authorList>
    </citation>
    <scope>NUCLEOTIDE SEQUENCE [LARGE SCALE GENOMIC DNA]</scope>
    <source>
        <strain evidence="2">AB050A</strain>
    </source>
</reference>
<evidence type="ECO:0000313" key="2">
    <source>
        <dbReference type="Proteomes" id="UP000267003"/>
    </source>
</evidence>
<gene>
    <name evidence="1" type="ORF">D7W81_08585</name>
</gene>
<dbReference type="RefSeq" id="WP_120554848.1">
    <property type="nucleotide sequence ID" value="NZ_RAWK01000039.1"/>
</dbReference>
<name>A0A3A8R146_9BACT</name>
<evidence type="ECO:0000313" key="1">
    <source>
        <dbReference type="EMBL" id="RKH70842.1"/>
    </source>
</evidence>
<accession>A0A3A8R146</accession>
<dbReference type="EMBL" id="RAWK01000039">
    <property type="protein sequence ID" value="RKH70842.1"/>
    <property type="molecule type" value="Genomic_DNA"/>
</dbReference>
<organism evidence="1 2">
    <name type="scientific">Corallococcus aberystwythensis</name>
    <dbReference type="NCBI Taxonomy" id="2316722"/>
    <lineage>
        <taxon>Bacteria</taxon>
        <taxon>Pseudomonadati</taxon>
        <taxon>Myxococcota</taxon>
        <taxon>Myxococcia</taxon>
        <taxon>Myxococcales</taxon>
        <taxon>Cystobacterineae</taxon>
        <taxon>Myxococcaceae</taxon>
        <taxon>Corallococcus</taxon>
    </lineage>
</organism>
<sequence length="150" mass="17104">MRLTESIRITCPRERVFAYTQDYGQRLVWDTFLRRAELMDGATEAGPGVKAWCVSWHGLGMETEYVSFQPPAVTAVKMTRGPRLFESFAGSWRFDEDGPGVTRVTFTYAFTLRRPFGGLTPLLTWILTREVRGRLKDLRRRLDTGVPGPA</sequence>
<dbReference type="InterPro" id="IPR023393">
    <property type="entry name" value="START-like_dom_sf"/>
</dbReference>
<proteinExistence type="predicted"/>
<dbReference type="SUPFAM" id="SSF55961">
    <property type="entry name" value="Bet v1-like"/>
    <property type="match status" value="1"/>
</dbReference>
<dbReference type="AlphaFoldDB" id="A0A3A8R146"/>
<dbReference type="Gene3D" id="3.30.530.20">
    <property type="match status" value="1"/>
</dbReference>
<keyword evidence="2" id="KW-1185">Reference proteome</keyword>
<dbReference type="Pfam" id="PF10604">
    <property type="entry name" value="Polyketide_cyc2"/>
    <property type="match status" value="1"/>
</dbReference>